<sequence length="441" mass="49475">MAKVGGRRGSKQKGKQKAEYICPADDLPKEDDDPFRLQRSSTPDSTRSGYAPDTDPFCRGGGLTPPDTPSSGHTQSSSLSSSTSRFPVTQPSSSTMKSMRSPIIKPPPMHTLTDAETKVLCRALTIVMDTLETMFNFMDEMAEVNDVTDERGLPAALRDQKFYRFWYEMIPQTGDRITGVISILEEQAELVGEVLDGPKSIPREVTATVRRGPSRDTAAWVRAIARQVGMSGARSQPASPNASSVSLPASEEPLTRRHIIPQDGTSPHMFRCPIAQLKQRQRRRVRNKYAEVQFRLLRRLHRCSLFDAWTYKRLLRLHRLLEELRVDDGRDGAGPACAMQYATAGMITTIQARLGIVSQDEDEQVNDDGEHFAVEPKPELSETPKKGADGNRSRERIRHRCVHRKGGRGDEKRESTPSLTGTLRRKKNLEQLGQRQRLDDR</sequence>
<dbReference type="EMBL" id="JAULSW010000007">
    <property type="protein sequence ID" value="KAK3374668.1"/>
    <property type="molecule type" value="Genomic_DNA"/>
</dbReference>
<accession>A0AAE0N952</accession>
<feature type="compositionally biased region" description="Polar residues" evidence="1">
    <location>
        <begin position="233"/>
        <end position="247"/>
    </location>
</feature>
<organism evidence="2 3">
    <name type="scientific">Podospora didyma</name>
    <dbReference type="NCBI Taxonomy" id="330526"/>
    <lineage>
        <taxon>Eukaryota</taxon>
        <taxon>Fungi</taxon>
        <taxon>Dikarya</taxon>
        <taxon>Ascomycota</taxon>
        <taxon>Pezizomycotina</taxon>
        <taxon>Sordariomycetes</taxon>
        <taxon>Sordariomycetidae</taxon>
        <taxon>Sordariales</taxon>
        <taxon>Podosporaceae</taxon>
        <taxon>Podospora</taxon>
    </lineage>
</organism>
<name>A0AAE0N952_9PEZI</name>
<feature type="compositionally biased region" description="Basic residues" evidence="1">
    <location>
        <begin position="395"/>
        <end position="406"/>
    </location>
</feature>
<evidence type="ECO:0000313" key="2">
    <source>
        <dbReference type="EMBL" id="KAK3374668.1"/>
    </source>
</evidence>
<dbReference type="Proteomes" id="UP001285441">
    <property type="component" value="Unassembled WGS sequence"/>
</dbReference>
<feature type="compositionally biased region" description="Basic residues" evidence="1">
    <location>
        <begin position="1"/>
        <end position="15"/>
    </location>
</feature>
<reference evidence="2" key="1">
    <citation type="journal article" date="2023" name="Mol. Phylogenet. Evol.">
        <title>Genome-scale phylogeny and comparative genomics of the fungal order Sordariales.</title>
        <authorList>
            <person name="Hensen N."/>
            <person name="Bonometti L."/>
            <person name="Westerberg I."/>
            <person name="Brannstrom I.O."/>
            <person name="Guillou S."/>
            <person name="Cros-Aarteil S."/>
            <person name="Calhoun S."/>
            <person name="Haridas S."/>
            <person name="Kuo A."/>
            <person name="Mondo S."/>
            <person name="Pangilinan J."/>
            <person name="Riley R."/>
            <person name="LaButti K."/>
            <person name="Andreopoulos B."/>
            <person name="Lipzen A."/>
            <person name="Chen C."/>
            <person name="Yan M."/>
            <person name="Daum C."/>
            <person name="Ng V."/>
            <person name="Clum A."/>
            <person name="Steindorff A."/>
            <person name="Ohm R.A."/>
            <person name="Martin F."/>
            <person name="Silar P."/>
            <person name="Natvig D.O."/>
            <person name="Lalanne C."/>
            <person name="Gautier V."/>
            <person name="Ament-Velasquez S.L."/>
            <person name="Kruys A."/>
            <person name="Hutchinson M.I."/>
            <person name="Powell A.J."/>
            <person name="Barry K."/>
            <person name="Miller A.N."/>
            <person name="Grigoriev I.V."/>
            <person name="Debuchy R."/>
            <person name="Gladieux P."/>
            <person name="Hiltunen Thoren M."/>
            <person name="Johannesson H."/>
        </authorList>
    </citation>
    <scope>NUCLEOTIDE SEQUENCE</scope>
    <source>
        <strain evidence="2">CBS 232.78</strain>
    </source>
</reference>
<feature type="region of interest" description="Disordered" evidence="1">
    <location>
        <begin position="1"/>
        <end position="110"/>
    </location>
</feature>
<proteinExistence type="predicted"/>
<evidence type="ECO:0000256" key="1">
    <source>
        <dbReference type="SAM" id="MobiDB-lite"/>
    </source>
</evidence>
<feature type="region of interest" description="Disordered" evidence="1">
    <location>
        <begin position="231"/>
        <end position="251"/>
    </location>
</feature>
<comment type="caution">
    <text evidence="2">The sequence shown here is derived from an EMBL/GenBank/DDBJ whole genome shotgun (WGS) entry which is preliminary data.</text>
</comment>
<feature type="compositionally biased region" description="Low complexity" evidence="1">
    <location>
        <begin position="69"/>
        <end position="84"/>
    </location>
</feature>
<reference evidence="2" key="2">
    <citation type="submission" date="2023-06" db="EMBL/GenBank/DDBJ databases">
        <authorList>
            <consortium name="Lawrence Berkeley National Laboratory"/>
            <person name="Haridas S."/>
            <person name="Hensen N."/>
            <person name="Bonometti L."/>
            <person name="Westerberg I."/>
            <person name="Brannstrom I.O."/>
            <person name="Guillou S."/>
            <person name="Cros-Aarteil S."/>
            <person name="Calhoun S."/>
            <person name="Kuo A."/>
            <person name="Mondo S."/>
            <person name="Pangilinan J."/>
            <person name="Riley R."/>
            <person name="LaButti K."/>
            <person name="Andreopoulos B."/>
            <person name="Lipzen A."/>
            <person name="Chen C."/>
            <person name="Yanf M."/>
            <person name="Daum C."/>
            <person name="Ng V."/>
            <person name="Clum A."/>
            <person name="Steindorff A."/>
            <person name="Ohm R."/>
            <person name="Martin F."/>
            <person name="Silar P."/>
            <person name="Natvig D."/>
            <person name="Lalanne C."/>
            <person name="Gautier V."/>
            <person name="Ament-velasquez S.L."/>
            <person name="Kruys A."/>
            <person name="Hutchinson M.I."/>
            <person name="Powell A.J."/>
            <person name="Barry K."/>
            <person name="Miller A.N."/>
            <person name="Grigoriev I.V."/>
            <person name="Debuchy R."/>
            <person name="Gladieux P."/>
            <person name="Thoren M.H."/>
            <person name="Johannesson H."/>
        </authorList>
    </citation>
    <scope>NUCLEOTIDE SEQUENCE</scope>
    <source>
        <strain evidence="2">CBS 232.78</strain>
    </source>
</reference>
<evidence type="ECO:0000313" key="3">
    <source>
        <dbReference type="Proteomes" id="UP001285441"/>
    </source>
</evidence>
<feature type="region of interest" description="Disordered" evidence="1">
    <location>
        <begin position="361"/>
        <end position="441"/>
    </location>
</feature>
<keyword evidence="3" id="KW-1185">Reference proteome</keyword>
<feature type="compositionally biased region" description="Polar residues" evidence="1">
    <location>
        <begin position="38"/>
        <end position="48"/>
    </location>
</feature>
<dbReference type="AlphaFoldDB" id="A0AAE0N952"/>
<feature type="compositionally biased region" description="Basic and acidic residues" evidence="1">
    <location>
        <begin position="368"/>
        <end position="394"/>
    </location>
</feature>
<feature type="compositionally biased region" description="Polar residues" evidence="1">
    <location>
        <begin position="85"/>
        <end position="98"/>
    </location>
</feature>
<protein>
    <submittedName>
        <fullName evidence="2">Uncharacterized protein</fullName>
    </submittedName>
</protein>
<gene>
    <name evidence="2" type="ORF">B0H63DRAFT_480715</name>
</gene>